<dbReference type="GO" id="GO:0005829">
    <property type="term" value="C:cytosol"/>
    <property type="evidence" value="ECO:0007669"/>
    <property type="project" value="TreeGrafter"/>
</dbReference>
<dbReference type="eggNOG" id="ENOG502S3SJ">
    <property type="taxonomic scope" value="Eukaryota"/>
</dbReference>
<dbReference type="GO" id="GO:0005634">
    <property type="term" value="C:nucleus"/>
    <property type="evidence" value="ECO:0007669"/>
    <property type="project" value="TreeGrafter"/>
</dbReference>
<sequence>MEALRVAAREALRRRDSHAITETWLDSITIPEELNILWQDILSHQDTTETAENLLVAQAFLKSRSSTSVSELSESDKDTVDNLYSWSSKLALPSAIFAATEVESLDAEKNQVLCENKVKLELAICVLEQLDSFVPIEKAPNVVDVIVALASHASDQDPWTTQQSYAASRTVLEGFVARVRAESDNSFWSLIERLLTERIKPLFAKTKNPAITEAGRKNFHPVPLPRFDASIIDPETKPWKIQSVYATTLLSWVIAQYQSKDRSHLEAHFPLLVPPVLALIDDDSIAYKTRGCILLSQILSPIRESRSDILQRTNLASVFEDAVRPCLLCLPSITPEDDAIKLLNVAYPALLSLLQTNYLNASPSGMLKPSAAHKDAYISGVTKTLRENIIPSFHHISSTNRTSSSSFASFPYPRLSTLLVNQMCPLLFELGIHTTKYLQEIIPLLYSTLSNPFGPAHPPLLVAAVAAARAVILNAHPRLWRWRGEILGAVCSCWLHAAEEEDEIAQRTAKSQSTDADQETGVAMTKLKKELKGVVYLLRFALENPAQPDGDAGQLEAKAVIRTELQELIDADKSLVDLLLADIDPDDADIFGLDP</sequence>
<dbReference type="GeneID" id="4708268"/>
<dbReference type="Proteomes" id="UP000006701">
    <property type="component" value="Unassembled WGS sequence"/>
</dbReference>
<comment type="similarity">
    <text evidence="1">Belongs to the TTI2 family.</text>
</comment>
<keyword evidence="3" id="KW-1185">Reference proteome</keyword>
<dbReference type="OMA" id="VILNCWP"/>
<dbReference type="RefSeq" id="XP_001275944.1">
    <property type="nucleotide sequence ID" value="XM_001275943.1"/>
</dbReference>
<reference evidence="2 3" key="1">
    <citation type="journal article" date="2008" name="PLoS Genet.">
        <title>Genomic islands in the pathogenic filamentous fungus Aspergillus fumigatus.</title>
        <authorList>
            <person name="Fedorova N.D."/>
            <person name="Khaldi N."/>
            <person name="Joardar V.S."/>
            <person name="Maiti R."/>
            <person name="Amedeo P."/>
            <person name="Anderson M.J."/>
            <person name="Crabtree J."/>
            <person name="Silva J.C."/>
            <person name="Badger J.H."/>
            <person name="Albarraq A."/>
            <person name="Angiuoli S."/>
            <person name="Bussey H."/>
            <person name="Bowyer P."/>
            <person name="Cotty P.J."/>
            <person name="Dyer P.S."/>
            <person name="Egan A."/>
            <person name="Galens K."/>
            <person name="Fraser-Liggett C.M."/>
            <person name="Haas B.J."/>
            <person name="Inman J.M."/>
            <person name="Kent R."/>
            <person name="Lemieux S."/>
            <person name="Malavazi I."/>
            <person name="Orvis J."/>
            <person name="Roemer T."/>
            <person name="Ronning C.M."/>
            <person name="Sundaram J.P."/>
            <person name="Sutton G."/>
            <person name="Turner G."/>
            <person name="Venter J.C."/>
            <person name="White O.R."/>
            <person name="Whitty B.R."/>
            <person name="Youngman P."/>
            <person name="Wolfe K.H."/>
            <person name="Goldman G.H."/>
            <person name="Wortman J.R."/>
            <person name="Jiang B."/>
            <person name="Denning D.W."/>
            <person name="Nierman W.C."/>
        </authorList>
    </citation>
    <scope>NUCLEOTIDE SEQUENCE [LARGE SCALE GENOMIC DNA]</scope>
    <source>
        <strain evidence="3">ATCC 1007 / CBS 513.65 / DSM 816 / NCTC 3887 / NRRL 1</strain>
    </source>
</reference>
<dbReference type="Pfam" id="PF10521">
    <property type="entry name" value="Tti2"/>
    <property type="match status" value="1"/>
</dbReference>
<dbReference type="AlphaFoldDB" id="A1C7Z7"/>
<dbReference type="SUPFAM" id="SSF48371">
    <property type="entry name" value="ARM repeat"/>
    <property type="match status" value="1"/>
</dbReference>
<dbReference type="VEuPathDB" id="FungiDB:ACLA_075570"/>
<evidence type="ECO:0000256" key="1">
    <source>
        <dbReference type="ARBA" id="ARBA00034736"/>
    </source>
</evidence>
<dbReference type="HOGENOM" id="CLU_024466_1_0_1"/>
<evidence type="ECO:0000313" key="3">
    <source>
        <dbReference type="Proteomes" id="UP000006701"/>
    </source>
</evidence>
<gene>
    <name evidence="2" type="ORF">ACLA_075570</name>
</gene>
<dbReference type="GO" id="GO:0110078">
    <property type="term" value="C:TTT Hsp90 cochaperone complex"/>
    <property type="evidence" value="ECO:0007669"/>
    <property type="project" value="InterPro"/>
</dbReference>
<accession>A1C7Z7</accession>
<evidence type="ECO:0000313" key="2">
    <source>
        <dbReference type="EMBL" id="EAW14518.1"/>
    </source>
</evidence>
<dbReference type="EMBL" id="DS027045">
    <property type="protein sequence ID" value="EAW14518.1"/>
    <property type="molecule type" value="Genomic_DNA"/>
</dbReference>
<dbReference type="InterPro" id="IPR018870">
    <property type="entry name" value="Tti2"/>
</dbReference>
<dbReference type="KEGG" id="act:ACLA_075570"/>
<dbReference type="PANTHER" id="PTHR32226:SF2">
    <property type="entry name" value="TELO2-INTERACTING PROTEIN 2"/>
    <property type="match status" value="1"/>
</dbReference>
<dbReference type="OrthoDB" id="6417021at2759"/>
<name>A1C7Z7_ASPCL</name>
<organism evidence="2 3">
    <name type="scientific">Aspergillus clavatus (strain ATCC 1007 / CBS 513.65 / DSM 816 / NCTC 3887 / NRRL 1 / QM 1276 / 107)</name>
    <dbReference type="NCBI Taxonomy" id="344612"/>
    <lineage>
        <taxon>Eukaryota</taxon>
        <taxon>Fungi</taxon>
        <taxon>Dikarya</taxon>
        <taxon>Ascomycota</taxon>
        <taxon>Pezizomycotina</taxon>
        <taxon>Eurotiomycetes</taxon>
        <taxon>Eurotiomycetidae</taxon>
        <taxon>Eurotiales</taxon>
        <taxon>Aspergillaceae</taxon>
        <taxon>Aspergillus</taxon>
        <taxon>Aspergillus subgen. Fumigati</taxon>
    </lineage>
</organism>
<dbReference type="PANTHER" id="PTHR32226">
    <property type="entry name" value="TELO2-INTERACTING PROTEIN 2"/>
    <property type="match status" value="1"/>
</dbReference>
<dbReference type="STRING" id="344612.A1C7Z7"/>
<protein>
    <submittedName>
        <fullName evidence="2">Uncharacterized protein</fullName>
    </submittedName>
</protein>
<dbReference type="InterPro" id="IPR016024">
    <property type="entry name" value="ARM-type_fold"/>
</dbReference>
<proteinExistence type="inferred from homology"/>